<evidence type="ECO:0000313" key="2">
    <source>
        <dbReference type="EMBL" id="ATB27269.1"/>
    </source>
</evidence>
<sequence>MGKGWWGAIGRGGLVASVLLGSMPGWADELPPGLEPPKTQAPQAERGLEPPRAGGPTKAPLSEGGEGLLQDKKKGFQVRPFGRVYARMRADEREEFARSISIPSARVGLAASLSHVDAEVTADLSSKSILKDAFLRVATDSKRLRLYGGQFKAPFLQRELESSWALPVVRRGLLADYLEDTHHLGGRRLGLMGEVNLKEAWKLRVSGGVFEGAKDESGTRLSEDAALRVSVRPFKGLTLGASSYLTEVFAGTRNHALAADASLRLGGLELSGELVNGRIALGPFQGGMGLASYVLPIGLEGWALQPLAGAELLQLTGPLKARGYALVGGINILYSQHFKAQFQAEHALRPGDELAGLEYSMQLATRF</sequence>
<evidence type="ECO:0000313" key="3">
    <source>
        <dbReference type="Proteomes" id="UP000217289"/>
    </source>
</evidence>
<dbReference type="OrthoDB" id="5495250at2"/>
<protein>
    <submittedName>
        <fullName evidence="2">Uncharacterized protein</fullName>
    </submittedName>
</protein>
<reference evidence="2 3" key="1">
    <citation type="submission" date="2017-06" db="EMBL/GenBank/DDBJ databases">
        <authorList>
            <person name="Kim H.J."/>
            <person name="Triplett B.A."/>
        </authorList>
    </citation>
    <scope>NUCLEOTIDE SEQUENCE [LARGE SCALE GENOMIC DNA]</scope>
    <source>
        <strain evidence="2 3">DSM 14713</strain>
    </source>
</reference>
<keyword evidence="3" id="KW-1185">Reference proteome</keyword>
<dbReference type="EMBL" id="CP022163">
    <property type="protein sequence ID" value="ATB27269.1"/>
    <property type="molecule type" value="Genomic_DNA"/>
</dbReference>
<organism evidence="2 3">
    <name type="scientific">Melittangium boletus DSM 14713</name>
    <dbReference type="NCBI Taxonomy" id="1294270"/>
    <lineage>
        <taxon>Bacteria</taxon>
        <taxon>Pseudomonadati</taxon>
        <taxon>Myxococcota</taxon>
        <taxon>Myxococcia</taxon>
        <taxon>Myxococcales</taxon>
        <taxon>Cystobacterineae</taxon>
        <taxon>Archangiaceae</taxon>
        <taxon>Melittangium</taxon>
    </lineage>
</organism>
<proteinExistence type="predicted"/>
<feature type="region of interest" description="Disordered" evidence="1">
    <location>
        <begin position="28"/>
        <end position="67"/>
    </location>
</feature>
<gene>
    <name evidence="2" type="ORF">MEBOL_000707</name>
</gene>
<accession>A0A250I5Z3</accession>
<dbReference type="Proteomes" id="UP000217289">
    <property type="component" value="Chromosome"/>
</dbReference>
<dbReference type="InterPro" id="IPR023614">
    <property type="entry name" value="Porin_dom_sf"/>
</dbReference>
<dbReference type="Gene3D" id="2.40.160.10">
    <property type="entry name" value="Porin"/>
    <property type="match status" value="1"/>
</dbReference>
<evidence type="ECO:0000256" key="1">
    <source>
        <dbReference type="SAM" id="MobiDB-lite"/>
    </source>
</evidence>
<name>A0A250I5Z3_9BACT</name>
<dbReference type="KEGG" id="mbd:MEBOL_000707"/>
<dbReference type="AlphaFoldDB" id="A0A250I5Z3"/>
<dbReference type="RefSeq" id="WP_095976088.1">
    <property type="nucleotide sequence ID" value="NZ_CP022163.1"/>
</dbReference>